<dbReference type="Proteomes" id="UP001295740">
    <property type="component" value="Unassembled WGS sequence"/>
</dbReference>
<evidence type="ECO:0000256" key="1">
    <source>
        <dbReference type="ARBA" id="ARBA00022679"/>
    </source>
</evidence>
<name>A0AAI8VTT0_9PEZI</name>
<accession>A0AAI8VTT0</accession>
<proteinExistence type="predicted"/>
<dbReference type="EMBL" id="CAUWAG010000018">
    <property type="protein sequence ID" value="CAJ2510947.1"/>
    <property type="molecule type" value="Genomic_DNA"/>
</dbReference>
<reference evidence="4" key="1">
    <citation type="submission" date="2023-10" db="EMBL/GenBank/DDBJ databases">
        <authorList>
            <person name="Hackl T."/>
        </authorList>
    </citation>
    <scope>NUCLEOTIDE SEQUENCE</scope>
</reference>
<keyword evidence="1" id="KW-0808">Transferase</keyword>
<dbReference type="InterPro" id="IPR051654">
    <property type="entry name" value="Meroterpenoid_MTases"/>
</dbReference>
<evidence type="ECO:0000256" key="2">
    <source>
        <dbReference type="ARBA" id="ARBA00022691"/>
    </source>
</evidence>
<comment type="caution">
    <text evidence="4">The sequence shown here is derived from an EMBL/GenBank/DDBJ whole genome shotgun (WGS) entry which is preliminary data.</text>
</comment>
<dbReference type="PANTHER" id="PTHR35897">
    <property type="entry name" value="METHYLTRANSFERASE AUSD"/>
    <property type="match status" value="1"/>
</dbReference>
<protein>
    <submittedName>
        <fullName evidence="4">Uu.00g065720.m01.CDS01</fullName>
    </submittedName>
</protein>
<dbReference type="GO" id="GO:0016740">
    <property type="term" value="F:transferase activity"/>
    <property type="evidence" value="ECO:0007669"/>
    <property type="project" value="UniProtKB-KW"/>
</dbReference>
<sequence>MKLLSTIATVGAALLAVTPAASIPLQSRAEWDLGAFLQNYAKIPTADQKSRIQDLYTKAQKIEPYIFPWPDIIVQSQLAGDTWGPEILAELQKDKAQFHELGAYMAPEVHWLQSKGASADKLYASNLKDGIFQLSHDFFKKGEESTSPPLDTRDHFLAPFDILDYSEGEKGASGNTVVYLNNVLHFLTDQDNPDASLAVQKKAASQCLKLLRPDAGRTVYIYIRDSALYRPEVLEGAGAQYVHSPDSMKALWNGMKDDDYWKHEIKEIKVSTRKSDIDYQASKAAWKQGGGQPFLMWTRVAVLF</sequence>
<evidence type="ECO:0000313" key="4">
    <source>
        <dbReference type="EMBL" id="CAJ2510947.1"/>
    </source>
</evidence>
<gene>
    <name evidence="4" type="ORF">KHLLAP_LOCUS11415</name>
</gene>
<keyword evidence="3" id="KW-0732">Signal</keyword>
<dbReference type="PANTHER" id="PTHR35897:SF1">
    <property type="entry name" value="METHYLTRANSFERASE AUSD"/>
    <property type="match status" value="1"/>
</dbReference>
<keyword evidence="2" id="KW-0949">S-adenosyl-L-methionine</keyword>
<feature type="signal peptide" evidence="3">
    <location>
        <begin position="1"/>
        <end position="22"/>
    </location>
</feature>
<evidence type="ECO:0000256" key="3">
    <source>
        <dbReference type="SAM" id="SignalP"/>
    </source>
</evidence>
<evidence type="ECO:0000313" key="5">
    <source>
        <dbReference type="Proteomes" id="UP001295740"/>
    </source>
</evidence>
<organism evidence="4 5">
    <name type="scientific">Anthostomella pinea</name>
    <dbReference type="NCBI Taxonomy" id="933095"/>
    <lineage>
        <taxon>Eukaryota</taxon>
        <taxon>Fungi</taxon>
        <taxon>Dikarya</taxon>
        <taxon>Ascomycota</taxon>
        <taxon>Pezizomycotina</taxon>
        <taxon>Sordariomycetes</taxon>
        <taxon>Xylariomycetidae</taxon>
        <taxon>Xylariales</taxon>
        <taxon>Xylariaceae</taxon>
        <taxon>Anthostomella</taxon>
    </lineage>
</organism>
<dbReference type="AlphaFoldDB" id="A0AAI8VTT0"/>
<keyword evidence="5" id="KW-1185">Reference proteome</keyword>
<feature type="chain" id="PRO_5042588093" evidence="3">
    <location>
        <begin position="23"/>
        <end position="304"/>
    </location>
</feature>